<evidence type="ECO:0000313" key="4">
    <source>
        <dbReference type="EMBL" id="GLC31802.1"/>
    </source>
</evidence>
<dbReference type="InterPro" id="IPR009057">
    <property type="entry name" value="Homeodomain-like_sf"/>
</dbReference>
<dbReference type="Proteomes" id="UP001208567">
    <property type="component" value="Unassembled WGS sequence"/>
</dbReference>
<organism evidence="4 5">
    <name type="scientific">Clostridium omnivorum</name>
    <dbReference type="NCBI Taxonomy" id="1604902"/>
    <lineage>
        <taxon>Bacteria</taxon>
        <taxon>Bacillati</taxon>
        <taxon>Bacillota</taxon>
        <taxon>Clostridia</taxon>
        <taxon>Eubacteriales</taxon>
        <taxon>Clostridiaceae</taxon>
        <taxon>Clostridium</taxon>
    </lineage>
</organism>
<dbReference type="PROSITE" id="PS50977">
    <property type="entry name" value="HTH_TETR_2"/>
    <property type="match status" value="1"/>
</dbReference>
<proteinExistence type="predicted"/>
<evidence type="ECO:0000256" key="2">
    <source>
        <dbReference type="PROSITE-ProRule" id="PRU00335"/>
    </source>
</evidence>
<evidence type="ECO:0000259" key="3">
    <source>
        <dbReference type="PROSITE" id="PS50977"/>
    </source>
</evidence>
<dbReference type="PANTHER" id="PTHR43479">
    <property type="entry name" value="ACREF/ENVCD OPERON REPRESSOR-RELATED"/>
    <property type="match status" value="1"/>
</dbReference>
<keyword evidence="1 2" id="KW-0238">DNA-binding</keyword>
<dbReference type="EMBL" id="BRXR01000001">
    <property type="protein sequence ID" value="GLC31802.1"/>
    <property type="molecule type" value="Genomic_DNA"/>
</dbReference>
<accession>A0ABQ5N9D6</accession>
<sequence>MVKKSYVKKDKVIEAAIKVVSEKSVEEATVREIAERAGVTTGTIYHYYKNKEELLYDVINHSVHFIYKITEVKEAKTKTQEELEAQIKSEVAQRLSKIEEQKLHIMLMSDILSKNGDMKEKSKTNYENIIRKSAELYYSSFGVENEKLRRSVISILIAALDGVAIQQSLSVLPEEQENFIKIFNDFFAESIPPFLEKHKLDK</sequence>
<dbReference type="PANTHER" id="PTHR43479:SF11">
    <property type="entry name" value="ACREF_ENVCD OPERON REPRESSOR-RELATED"/>
    <property type="match status" value="1"/>
</dbReference>
<evidence type="ECO:0000256" key="1">
    <source>
        <dbReference type="ARBA" id="ARBA00023125"/>
    </source>
</evidence>
<gene>
    <name evidence="4" type="ORF">bsdE14_32120</name>
</gene>
<dbReference type="InterPro" id="IPR050624">
    <property type="entry name" value="HTH-type_Tx_Regulator"/>
</dbReference>
<keyword evidence="5" id="KW-1185">Reference proteome</keyword>
<dbReference type="PRINTS" id="PR00455">
    <property type="entry name" value="HTHTETR"/>
</dbReference>
<dbReference type="RefSeq" id="WP_264851126.1">
    <property type="nucleotide sequence ID" value="NZ_BRXR01000001.1"/>
</dbReference>
<dbReference type="InterPro" id="IPR001647">
    <property type="entry name" value="HTH_TetR"/>
</dbReference>
<feature type="domain" description="HTH tetR-type" evidence="3">
    <location>
        <begin position="6"/>
        <end position="66"/>
    </location>
</feature>
<evidence type="ECO:0000313" key="5">
    <source>
        <dbReference type="Proteomes" id="UP001208567"/>
    </source>
</evidence>
<reference evidence="4 5" key="1">
    <citation type="journal article" date="2024" name="Int. J. Syst. Evol. Microbiol.">
        <title>Clostridium omnivorum sp. nov., isolated from anoxic soil under the treatment of reductive soil disinfestation.</title>
        <authorList>
            <person name="Ueki A."/>
            <person name="Tonouchi A."/>
            <person name="Kaku N."/>
            <person name="Honma S."/>
            <person name="Ueki K."/>
        </authorList>
    </citation>
    <scope>NUCLEOTIDE SEQUENCE [LARGE SCALE GENOMIC DNA]</scope>
    <source>
        <strain evidence="4 5">E14</strain>
    </source>
</reference>
<dbReference type="Pfam" id="PF00440">
    <property type="entry name" value="TetR_N"/>
    <property type="match status" value="1"/>
</dbReference>
<dbReference type="SUPFAM" id="SSF46689">
    <property type="entry name" value="Homeodomain-like"/>
    <property type="match status" value="1"/>
</dbReference>
<name>A0ABQ5N9D6_9CLOT</name>
<dbReference type="Gene3D" id="1.10.357.10">
    <property type="entry name" value="Tetracycline Repressor, domain 2"/>
    <property type="match status" value="1"/>
</dbReference>
<feature type="DNA-binding region" description="H-T-H motif" evidence="2">
    <location>
        <begin position="29"/>
        <end position="48"/>
    </location>
</feature>
<comment type="caution">
    <text evidence="4">The sequence shown here is derived from an EMBL/GenBank/DDBJ whole genome shotgun (WGS) entry which is preliminary data.</text>
</comment>
<protein>
    <submittedName>
        <fullName evidence="4">TetR family transcriptional regulator</fullName>
    </submittedName>
</protein>